<evidence type="ECO:0000256" key="4">
    <source>
        <dbReference type="ARBA" id="ARBA00022840"/>
    </source>
</evidence>
<dbReference type="SUPFAM" id="SSF52540">
    <property type="entry name" value="P-loop containing nucleoside triphosphate hydrolases"/>
    <property type="match status" value="1"/>
</dbReference>
<protein>
    <submittedName>
        <fullName evidence="5">Formate-tetrahydrofolate ligase, FTHFS like protein</fullName>
    </submittedName>
</protein>
<dbReference type="GO" id="GO:0016874">
    <property type="term" value="F:ligase activity"/>
    <property type="evidence" value="ECO:0007669"/>
    <property type="project" value="UniProtKB-KW"/>
</dbReference>
<keyword evidence="2 5" id="KW-0436">Ligase</keyword>
<dbReference type="Pfam" id="PF01268">
    <property type="entry name" value="FTHFS"/>
    <property type="match status" value="1"/>
</dbReference>
<evidence type="ECO:0000313" key="6">
    <source>
        <dbReference type="Proteomes" id="UP001057375"/>
    </source>
</evidence>
<organism evidence="5 6">
    <name type="scientific">Aduncisulcus paluster</name>
    <dbReference type="NCBI Taxonomy" id="2918883"/>
    <lineage>
        <taxon>Eukaryota</taxon>
        <taxon>Metamonada</taxon>
        <taxon>Carpediemonas-like organisms</taxon>
        <taxon>Aduncisulcus</taxon>
    </lineage>
</organism>
<comment type="caution">
    <text evidence="5">The sequence shown here is derived from an EMBL/GenBank/DDBJ whole genome shotgun (WGS) entry which is preliminary data.</text>
</comment>
<dbReference type="EMBL" id="BQXS01007065">
    <property type="protein sequence ID" value="GKT25041.1"/>
    <property type="molecule type" value="Genomic_DNA"/>
</dbReference>
<keyword evidence="4" id="KW-0067">ATP-binding</keyword>
<accession>A0ABQ5K5B2</accession>
<dbReference type="InterPro" id="IPR027417">
    <property type="entry name" value="P-loop_NTPase"/>
</dbReference>
<name>A0ABQ5K5B2_9EUKA</name>
<gene>
    <name evidence="5" type="ORF">ADUPG1_004624</name>
</gene>
<dbReference type="InterPro" id="IPR000559">
    <property type="entry name" value="Formate_THF_ligase"/>
</dbReference>
<keyword evidence="6" id="KW-1185">Reference proteome</keyword>
<reference evidence="5" key="1">
    <citation type="submission" date="2022-03" db="EMBL/GenBank/DDBJ databases">
        <title>Draft genome sequence of Aduncisulcus paluster, a free-living microaerophilic Fornicata.</title>
        <authorList>
            <person name="Yuyama I."/>
            <person name="Kume K."/>
            <person name="Tamura T."/>
            <person name="Inagaki Y."/>
            <person name="Hashimoto T."/>
        </authorList>
    </citation>
    <scope>NUCLEOTIDE SEQUENCE</scope>
    <source>
        <strain evidence="5">NY0171</strain>
    </source>
</reference>
<evidence type="ECO:0000313" key="5">
    <source>
        <dbReference type="EMBL" id="GKT25041.1"/>
    </source>
</evidence>
<feature type="non-terminal residue" evidence="5">
    <location>
        <position position="167"/>
    </location>
</feature>
<keyword evidence="1" id="KW-0554">One-carbon metabolism</keyword>
<evidence type="ECO:0000256" key="3">
    <source>
        <dbReference type="ARBA" id="ARBA00022741"/>
    </source>
</evidence>
<dbReference type="Proteomes" id="UP001057375">
    <property type="component" value="Unassembled WGS sequence"/>
</dbReference>
<keyword evidence="3" id="KW-0547">Nucleotide-binding</keyword>
<sequence>MEALAAGFGNLEKQIENVQKFGVPAVVAINAFPTDTEKELTFVEDRCREMGADAVLSEVWAKGGEGGVKLAEKVIEFSSKALKDIKKFEEDGLGDLPICMAKTQYSLSDDPTLLGRPSGFTVSISEVKVSAGAGFLVAMTGDIMRMPGLPKVPAANKIDILENGEIV</sequence>
<evidence type="ECO:0000256" key="2">
    <source>
        <dbReference type="ARBA" id="ARBA00022598"/>
    </source>
</evidence>
<proteinExistence type="predicted"/>
<evidence type="ECO:0000256" key="1">
    <source>
        <dbReference type="ARBA" id="ARBA00022563"/>
    </source>
</evidence>
<dbReference type="Gene3D" id="3.10.410.10">
    <property type="entry name" value="Formyltetrahydrofolate synthetase, domain 3"/>
    <property type="match status" value="1"/>
</dbReference>